<dbReference type="GO" id="GO:0008270">
    <property type="term" value="F:zinc ion binding"/>
    <property type="evidence" value="ECO:0007669"/>
    <property type="project" value="InterPro"/>
</dbReference>
<dbReference type="InterPro" id="IPR001138">
    <property type="entry name" value="Zn2Cys6_DnaBD"/>
</dbReference>
<evidence type="ECO:0000313" key="9">
    <source>
        <dbReference type="Proteomes" id="UP000799767"/>
    </source>
</evidence>
<keyword evidence="9" id="KW-1185">Reference proteome</keyword>
<dbReference type="Pfam" id="PF04082">
    <property type="entry name" value="Fungal_trans"/>
    <property type="match status" value="1"/>
</dbReference>
<dbReference type="SUPFAM" id="SSF57701">
    <property type="entry name" value="Zn2/Cys6 DNA-binding domain"/>
    <property type="match status" value="1"/>
</dbReference>
<feature type="region of interest" description="Disordered" evidence="6">
    <location>
        <begin position="1"/>
        <end position="45"/>
    </location>
</feature>
<dbReference type="Gene3D" id="4.10.240.10">
    <property type="entry name" value="Zn(2)-C6 fungal-type DNA-binding domain"/>
    <property type="match status" value="1"/>
</dbReference>
<dbReference type="RefSeq" id="XP_033588131.1">
    <property type="nucleotide sequence ID" value="XM_033730003.1"/>
</dbReference>
<dbReference type="GO" id="GO:0000435">
    <property type="term" value="P:positive regulation of transcription from RNA polymerase II promoter by galactose"/>
    <property type="evidence" value="ECO:0007669"/>
    <property type="project" value="TreeGrafter"/>
</dbReference>
<dbReference type="AlphaFoldDB" id="A0A6A6PPE9"/>
<keyword evidence="4" id="KW-0804">Transcription</keyword>
<evidence type="ECO:0000256" key="4">
    <source>
        <dbReference type="ARBA" id="ARBA00023163"/>
    </source>
</evidence>
<dbReference type="CDD" id="cd12148">
    <property type="entry name" value="fungal_TF_MHR"/>
    <property type="match status" value="1"/>
</dbReference>
<dbReference type="Pfam" id="PF00172">
    <property type="entry name" value="Zn_clus"/>
    <property type="match status" value="1"/>
</dbReference>
<keyword evidence="2" id="KW-0805">Transcription regulation</keyword>
<proteinExistence type="predicted"/>
<feature type="compositionally biased region" description="Basic and acidic residues" evidence="6">
    <location>
        <begin position="25"/>
        <end position="37"/>
    </location>
</feature>
<dbReference type="GO" id="GO:0000981">
    <property type="term" value="F:DNA-binding transcription factor activity, RNA polymerase II-specific"/>
    <property type="evidence" value="ECO:0007669"/>
    <property type="project" value="InterPro"/>
</dbReference>
<evidence type="ECO:0000256" key="3">
    <source>
        <dbReference type="ARBA" id="ARBA00023125"/>
    </source>
</evidence>
<dbReference type="InterPro" id="IPR007219">
    <property type="entry name" value="XnlR_reg_dom"/>
</dbReference>
<dbReference type="SMART" id="SM00906">
    <property type="entry name" value="Fungal_trans"/>
    <property type="match status" value="1"/>
</dbReference>
<dbReference type="PANTHER" id="PTHR47424:SF3">
    <property type="entry name" value="REGULATORY PROTEIN GAL4"/>
    <property type="match status" value="1"/>
</dbReference>
<dbReference type="OrthoDB" id="424974at2759"/>
<dbReference type="InterPro" id="IPR051127">
    <property type="entry name" value="Fungal_SecMet_Regulators"/>
</dbReference>
<evidence type="ECO:0000313" key="8">
    <source>
        <dbReference type="EMBL" id="KAF2481561.1"/>
    </source>
</evidence>
<dbReference type="GO" id="GO:0005634">
    <property type="term" value="C:nucleus"/>
    <property type="evidence" value="ECO:0007669"/>
    <property type="project" value="TreeGrafter"/>
</dbReference>
<keyword evidence="3" id="KW-0238">DNA-binding</keyword>
<dbReference type="GeneID" id="54471005"/>
<evidence type="ECO:0000256" key="6">
    <source>
        <dbReference type="SAM" id="MobiDB-lite"/>
    </source>
</evidence>
<feature type="domain" description="Zn(2)-C6 fungal-type" evidence="7">
    <location>
        <begin position="80"/>
        <end position="114"/>
    </location>
</feature>
<sequence length="683" mass="75523">MNTSLIGNASACSSLSPSGVKPRRCRVENKSEGKNRPYDLNSGRGSTGLSESFSYFLTPYLMNSRGTGSASRRDVRFQSACDECRSRKIKCVADDGPVCLPCRRKDGTAADCQWTRRRGRGPARRKTASAEAHAQEPTSSLQTARSVMTEGESGPAHAMIGAVNNDETQIPADMLGSSVASFAQHIQRLLIPPTPSPRNCHSRTASPATREYVLPLRQNADRLLETYWDLIDPSYPYLDRDDFTRCYQSLWAGNDLGSDLPLFVCLMNAVLALASLVDPTQALPDRITSSQIFYQRACSLDLHHAQTRSLLAVQCFLLVGHCAFSRQACWTFVGMAIRAAQSIGLDLPATSAQVGDGKRRSLLQRIWYGCVLIDRTISLIYGQATHISPAAAVRVSRPIAHPDESPCTCGPEQNTLRADYHFLIAAIELFDVIDTFKLAARHPPDGDTPLLGGAVHAVNATLQAECALVSWEASLPPCMRWQTPQAHPVHARQSNHLWVRSQHFRVFMFQPVLLRLCSYSAQKRRKDHDGETVEGMFLYDVVFRGAVTGVEAAVALIEYFESMGANRTPAELDRVLPPWWFRTYYIHSAAWVVIAAMLHLDVVQLLSRERLAAAYRAAVAHLESVASADPSITRYVSILRAAVIDDGGTQPEDGLMSTNDWNFFNSPFTSVDEENWTDHFGTM</sequence>
<keyword evidence="1" id="KW-0479">Metal-binding</keyword>
<dbReference type="Proteomes" id="UP000799767">
    <property type="component" value="Unassembled WGS sequence"/>
</dbReference>
<dbReference type="PROSITE" id="PS50048">
    <property type="entry name" value="ZN2_CY6_FUNGAL_2"/>
    <property type="match status" value="1"/>
</dbReference>
<dbReference type="EMBL" id="MU001638">
    <property type="protein sequence ID" value="KAF2481561.1"/>
    <property type="molecule type" value="Genomic_DNA"/>
</dbReference>
<evidence type="ECO:0000256" key="5">
    <source>
        <dbReference type="ARBA" id="ARBA00023242"/>
    </source>
</evidence>
<protein>
    <submittedName>
        <fullName evidence="8">Fungal-specific transcription factor domain-containing protein</fullName>
    </submittedName>
</protein>
<accession>A0A6A6PPE9</accession>
<dbReference type="InterPro" id="IPR036864">
    <property type="entry name" value="Zn2-C6_fun-type_DNA-bd_sf"/>
</dbReference>
<feature type="region of interest" description="Disordered" evidence="6">
    <location>
        <begin position="117"/>
        <end position="151"/>
    </location>
</feature>
<evidence type="ECO:0000259" key="7">
    <source>
        <dbReference type="PROSITE" id="PS50048"/>
    </source>
</evidence>
<keyword evidence="5" id="KW-0539">Nucleus</keyword>
<dbReference type="GO" id="GO:0000978">
    <property type="term" value="F:RNA polymerase II cis-regulatory region sequence-specific DNA binding"/>
    <property type="evidence" value="ECO:0007669"/>
    <property type="project" value="TreeGrafter"/>
</dbReference>
<organism evidence="8 9">
    <name type="scientific">Neohortaea acidophila</name>
    <dbReference type="NCBI Taxonomy" id="245834"/>
    <lineage>
        <taxon>Eukaryota</taxon>
        <taxon>Fungi</taxon>
        <taxon>Dikarya</taxon>
        <taxon>Ascomycota</taxon>
        <taxon>Pezizomycotina</taxon>
        <taxon>Dothideomycetes</taxon>
        <taxon>Dothideomycetidae</taxon>
        <taxon>Mycosphaerellales</taxon>
        <taxon>Teratosphaeriaceae</taxon>
        <taxon>Neohortaea</taxon>
    </lineage>
</organism>
<evidence type="ECO:0000256" key="1">
    <source>
        <dbReference type="ARBA" id="ARBA00022723"/>
    </source>
</evidence>
<dbReference type="GO" id="GO:0006351">
    <property type="term" value="P:DNA-templated transcription"/>
    <property type="evidence" value="ECO:0007669"/>
    <property type="project" value="InterPro"/>
</dbReference>
<name>A0A6A6PPE9_9PEZI</name>
<feature type="compositionally biased region" description="Polar residues" evidence="6">
    <location>
        <begin position="1"/>
        <end position="17"/>
    </location>
</feature>
<evidence type="ECO:0000256" key="2">
    <source>
        <dbReference type="ARBA" id="ARBA00023015"/>
    </source>
</evidence>
<feature type="compositionally biased region" description="Basic residues" evidence="6">
    <location>
        <begin position="117"/>
        <end position="127"/>
    </location>
</feature>
<feature type="compositionally biased region" description="Polar residues" evidence="6">
    <location>
        <begin position="136"/>
        <end position="146"/>
    </location>
</feature>
<gene>
    <name evidence="8" type="ORF">BDY17DRAFT_190516</name>
</gene>
<reference evidence="8" key="1">
    <citation type="journal article" date="2020" name="Stud. Mycol.">
        <title>101 Dothideomycetes genomes: a test case for predicting lifestyles and emergence of pathogens.</title>
        <authorList>
            <person name="Haridas S."/>
            <person name="Albert R."/>
            <person name="Binder M."/>
            <person name="Bloem J."/>
            <person name="Labutti K."/>
            <person name="Salamov A."/>
            <person name="Andreopoulos B."/>
            <person name="Baker S."/>
            <person name="Barry K."/>
            <person name="Bills G."/>
            <person name="Bluhm B."/>
            <person name="Cannon C."/>
            <person name="Castanera R."/>
            <person name="Culley D."/>
            <person name="Daum C."/>
            <person name="Ezra D."/>
            <person name="Gonzalez J."/>
            <person name="Henrissat B."/>
            <person name="Kuo A."/>
            <person name="Liang C."/>
            <person name="Lipzen A."/>
            <person name="Lutzoni F."/>
            <person name="Magnuson J."/>
            <person name="Mondo S."/>
            <person name="Nolan M."/>
            <person name="Ohm R."/>
            <person name="Pangilinan J."/>
            <person name="Park H.-J."/>
            <person name="Ramirez L."/>
            <person name="Alfaro M."/>
            <person name="Sun H."/>
            <person name="Tritt A."/>
            <person name="Yoshinaga Y."/>
            <person name="Zwiers L.-H."/>
            <person name="Turgeon B."/>
            <person name="Goodwin S."/>
            <person name="Spatafora J."/>
            <person name="Crous P."/>
            <person name="Grigoriev I."/>
        </authorList>
    </citation>
    <scope>NUCLEOTIDE SEQUENCE</scope>
    <source>
        <strain evidence="8">CBS 113389</strain>
    </source>
</reference>
<dbReference type="CDD" id="cd00067">
    <property type="entry name" value="GAL4"/>
    <property type="match status" value="1"/>
</dbReference>
<dbReference type="PANTHER" id="PTHR47424">
    <property type="entry name" value="REGULATORY PROTEIN GAL4"/>
    <property type="match status" value="1"/>
</dbReference>